<evidence type="ECO:0000259" key="6">
    <source>
        <dbReference type="PROSITE" id="PS50850"/>
    </source>
</evidence>
<sequence length="481" mass="54147">MKNNLIPVILQMRLSMYIGFEEGDKRNPVNFSRRRKWAMTGIVCFSTLVSATTASTYNLGLDSMLRDVGGSQLQATIGFSVNALGYAVVPLVTASFSEEFGRQPLYLGSGIGFLFMYLMIALAQNIQTVVLARFLQGCFGSSGVTMVGGSIADIWPPNERGLPMAIFVFSFVGGTGLGPIAAGWVEMNPHLEWRWIQWFQMMMCGIYIILLLFLKETRSAVLLTRIAKKKRKETGDNRYRARVEDERESLKHLIYISCTRPIYLLFTEPVVLSFSLWVGFAWGVTFCILTSIPSVFRELHGFNTGQLGTAYLSILLGSTIGLITNLYQEKLYQRDFAKRGPEARLHTACFAAVLIPIGMFIYAWSSFPRVHWIVQMIGITIFMWGMFIIYLGVFSYVADCYGPYASSGLAGQSLCRNVMATLFPLFTHRMFRDLGYKWANSLFGFIALALMPIPFILFFYGPAIRRRSKFSRAVMEAQEAS</sequence>
<dbReference type="Pfam" id="PF07690">
    <property type="entry name" value="MFS_1"/>
    <property type="match status" value="1"/>
</dbReference>
<feature type="transmembrane region" description="Helical" evidence="5">
    <location>
        <begin position="134"/>
        <end position="155"/>
    </location>
</feature>
<dbReference type="FunFam" id="1.20.1250.20:FF:000082">
    <property type="entry name" value="MFS multidrug transporter, putative"/>
    <property type="match status" value="1"/>
</dbReference>
<evidence type="ECO:0000256" key="2">
    <source>
        <dbReference type="ARBA" id="ARBA00022692"/>
    </source>
</evidence>
<comment type="subcellular location">
    <subcellularLocation>
        <location evidence="1">Membrane</location>
        <topology evidence="1">Multi-pass membrane protein</topology>
    </subcellularLocation>
</comment>
<dbReference type="AlphaFoldDB" id="A0A9P6CGB2"/>
<feature type="transmembrane region" description="Helical" evidence="5">
    <location>
        <begin position="348"/>
        <end position="367"/>
    </location>
</feature>
<evidence type="ECO:0000256" key="1">
    <source>
        <dbReference type="ARBA" id="ARBA00004141"/>
    </source>
</evidence>
<feature type="transmembrane region" description="Helical" evidence="5">
    <location>
        <begin position="104"/>
        <end position="122"/>
    </location>
</feature>
<dbReference type="EMBL" id="MU150289">
    <property type="protein sequence ID" value="KAF9461065.1"/>
    <property type="molecule type" value="Genomic_DNA"/>
</dbReference>
<dbReference type="Proteomes" id="UP000807353">
    <property type="component" value="Unassembled WGS sequence"/>
</dbReference>
<organism evidence="7 8">
    <name type="scientific">Collybia nuda</name>
    <dbReference type="NCBI Taxonomy" id="64659"/>
    <lineage>
        <taxon>Eukaryota</taxon>
        <taxon>Fungi</taxon>
        <taxon>Dikarya</taxon>
        <taxon>Basidiomycota</taxon>
        <taxon>Agaricomycotina</taxon>
        <taxon>Agaricomycetes</taxon>
        <taxon>Agaricomycetidae</taxon>
        <taxon>Agaricales</taxon>
        <taxon>Tricholomatineae</taxon>
        <taxon>Clitocybaceae</taxon>
        <taxon>Collybia</taxon>
    </lineage>
</organism>
<dbReference type="Gene3D" id="1.20.1250.20">
    <property type="entry name" value="MFS general substrate transporter like domains"/>
    <property type="match status" value="1"/>
</dbReference>
<feature type="transmembrane region" description="Helical" evidence="5">
    <location>
        <begin position="373"/>
        <end position="397"/>
    </location>
</feature>
<dbReference type="GO" id="GO:0005886">
    <property type="term" value="C:plasma membrane"/>
    <property type="evidence" value="ECO:0007669"/>
    <property type="project" value="TreeGrafter"/>
</dbReference>
<comment type="caution">
    <text evidence="7">The sequence shown here is derived from an EMBL/GenBank/DDBJ whole genome shotgun (WGS) entry which is preliminary data.</text>
</comment>
<dbReference type="PANTHER" id="PTHR23502">
    <property type="entry name" value="MAJOR FACILITATOR SUPERFAMILY"/>
    <property type="match status" value="1"/>
</dbReference>
<proteinExistence type="predicted"/>
<dbReference type="InterPro" id="IPR020846">
    <property type="entry name" value="MFS_dom"/>
</dbReference>
<dbReference type="SUPFAM" id="SSF103473">
    <property type="entry name" value="MFS general substrate transporter"/>
    <property type="match status" value="1"/>
</dbReference>
<name>A0A9P6CGB2_9AGAR</name>
<gene>
    <name evidence="7" type="ORF">BDZ94DRAFT_1264491</name>
</gene>
<feature type="transmembrane region" description="Helical" evidence="5">
    <location>
        <begin position="77"/>
        <end position="97"/>
    </location>
</feature>
<feature type="transmembrane region" description="Helical" evidence="5">
    <location>
        <begin position="37"/>
        <end position="57"/>
    </location>
</feature>
<keyword evidence="2 5" id="KW-0812">Transmembrane</keyword>
<feature type="transmembrane region" description="Helical" evidence="5">
    <location>
        <begin position="270"/>
        <end position="296"/>
    </location>
</feature>
<dbReference type="CDD" id="cd17323">
    <property type="entry name" value="MFS_Tpo1_MDR_like"/>
    <property type="match status" value="1"/>
</dbReference>
<reference evidence="7" key="1">
    <citation type="submission" date="2020-11" db="EMBL/GenBank/DDBJ databases">
        <authorList>
            <consortium name="DOE Joint Genome Institute"/>
            <person name="Ahrendt S."/>
            <person name="Riley R."/>
            <person name="Andreopoulos W."/>
            <person name="Labutti K."/>
            <person name="Pangilinan J."/>
            <person name="Ruiz-Duenas F.J."/>
            <person name="Barrasa J.M."/>
            <person name="Sanchez-Garcia M."/>
            <person name="Camarero S."/>
            <person name="Miyauchi S."/>
            <person name="Serrano A."/>
            <person name="Linde D."/>
            <person name="Babiker R."/>
            <person name="Drula E."/>
            <person name="Ayuso-Fernandez I."/>
            <person name="Pacheco R."/>
            <person name="Padilla G."/>
            <person name="Ferreira P."/>
            <person name="Barriuso J."/>
            <person name="Kellner H."/>
            <person name="Castanera R."/>
            <person name="Alfaro M."/>
            <person name="Ramirez L."/>
            <person name="Pisabarro A.G."/>
            <person name="Kuo A."/>
            <person name="Tritt A."/>
            <person name="Lipzen A."/>
            <person name="He G."/>
            <person name="Yan M."/>
            <person name="Ng V."/>
            <person name="Cullen D."/>
            <person name="Martin F."/>
            <person name="Rosso M.-N."/>
            <person name="Henrissat B."/>
            <person name="Hibbett D."/>
            <person name="Martinez A.T."/>
            <person name="Grigoriev I.V."/>
        </authorList>
    </citation>
    <scope>NUCLEOTIDE SEQUENCE</scope>
    <source>
        <strain evidence="7">CBS 247.69</strain>
    </source>
</reference>
<dbReference type="InterPro" id="IPR011701">
    <property type="entry name" value="MFS"/>
</dbReference>
<dbReference type="OrthoDB" id="5376138at2759"/>
<evidence type="ECO:0000313" key="8">
    <source>
        <dbReference type="Proteomes" id="UP000807353"/>
    </source>
</evidence>
<feature type="domain" description="Major facilitator superfamily (MFS) profile" evidence="6">
    <location>
        <begin position="39"/>
        <end position="464"/>
    </location>
</feature>
<keyword evidence="4 5" id="KW-0472">Membrane</keyword>
<feature type="transmembrane region" description="Helical" evidence="5">
    <location>
        <begin position="308"/>
        <end position="327"/>
    </location>
</feature>
<evidence type="ECO:0000256" key="3">
    <source>
        <dbReference type="ARBA" id="ARBA00022989"/>
    </source>
</evidence>
<feature type="transmembrane region" description="Helical" evidence="5">
    <location>
        <begin position="195"/>
        <end position="214"/>
    </location>
</feature>
<dbReference type="PROSITE" id="PS50850">
    <property type="entry name" value="MFS"/>
    <property type="match status" value="1"/>
</dbReference>
<feature type="transmembrane region" description="Helical" evidence="5">
    <location>
        <begin position="162"/>
        <end position="183"/>
    </location>
</feature>
<evidence type="ECO:0000313" key="7">
    <source>
        <dbReference type="EMBL" id="KAF9461065.1"/>
    </source>
</evidence>
<dbReference type="PANTHER" id="PTHR23502:SF134">
    <property type="entry name" value="MAJOR FACILITATOR SUPERFAMILY (MFS) PROFILE DOMAIN-CONTAINING PROTEIN-RELATED"/>
    <property type="match status" value="1"/>
</dbReference>
<feature type="transmembrane region" description="Helical" evidence="5">
    <location>
        <begin position="438"/>
        <end position="460"/>
    </location>
</feature>
<keyword evidence="8" id="KW-1185">Reference proteome</keyword>
<evidence type="ECO:0000256" key="4">
    <source>
        <dbReference type="ARBA" id="ARBA00023136"/>
    </source>
</evidence>
<dbReference type="InterPro" id="IPR036259">
    <property type="entry name" value="MFS_trans_sf"/>
</dbReference>
<protein>
    <submittedName>
        <fullName evidence="7">MFS polyamine transporter</fullName>
    </submittedName>
</protein>
<feature type="transmembrane region" description="Helical" evidence="5">
    <location>
        <begin position="409"/>
        <end position="426"/>
    </location>
</feature>
<evidence type="ECO:0000256" key="5">
    <source>
        <dbReference type="SAM" id="Phobius"/>
    </source>
</evidence>
<accession>A0A9P6CGB2</accession>
<dbReference type="GO" id="GO:0022857">
    <property type="term" value="F:transmembrane transporter activity"/>
    <property type="evidence" value="ECO:0007669"/>
    <property type="project" value="InterPro"/>
</dbReference>
<keyword evidence="3 5" id="KW-1133">Transmembrane helix</keyword>